<proteinExistence type="predicted"/>
<sequence>MTQILSFANIAAGEHVFHRLLLIEGRATSHHFGAQAALTVLPDDHSGFDAVVWQVNHGHFKALVPLTPGRNRLTFLLHAGPATRPTTPNDPSAESQSLEVVFVQPRSPPLHLAIIAAADSPVWHNDGRQAPSGPPPPPAPDRSSKPAAKSMRGFMAKTMDKLRDLDLDRPRPTAHDAAIVDAPPGPRREALKSGGLAEVKRRFALQAYLWQAFHAEQMRRHNLGRRSFQLDDSASDSSPQIRRSIETMPRIHLLRSRRTLREFRDPENAQQKANARNGGAMFNFAHEALMDPATPRELHWSPVAVLVLDTQYDPSMRLIRAHAAVGSGGPGRTSHGVMGSHWLWAAPSSLDQVTAAFLDTERTDERCCVNDLDECPTAWQTLNIGSGAFFHEAGHALNNPHWPSGLMARGYVEFNRAFMTSEPACHRNGLRGGNVFAPIHAGNDAAHFHVHRAQALRARWHPCFYISSDPPLPFLGSNSPEDWKAWNDAEPQADATMEGCLIKCRSGIASIEIEVNGEYRDHIEWTGLAGPPPPRETMITPEYLWGRISPHTPLASRPPDARVKLNIVACNMRQVEVDDFFNNGVAQQVRVRGGGGQGEMQVVKGTFLGRESDNKWMHAFLHEQQQAMGQAPRIVKIKIHAGAAFDGLALVYNNGAVQTYGPMGGSPSDFDVGPDDEIERLEVRCGAWIDAIEVRSASSI</sequence>
<evidence type="ECO:0008006" key="4">
    <source>
        <dbReference type="Google" id="ProtNLM"/>
    </source>
</evidence>
<dbReference type="InterPro" id="IPR021917">
    <property type="entry name" value="Unchr_Zn-peptidase-like"/>
</dbReference>
<dbReference type="EMBL" id="OOIP01000001">
    <property type="protein sequence ID" value="SPO35117.1"/>
    <property type="molecule type" value="Genomic_DNA"/>
</dbReference>
<dbReference type="Proteomes" id="UP000323386">
    <property type="component" value="Unassembled WGS sequence"/>
</dbReference>
<dbReference type="SUPFAM" id="SSF51101">
    <property type="entry name" value="Mannose-binding lectins"/>
    <property type="match status" value="1"/>
</dbReference>
<dbReference type="InterPro" id="IPR036404">
    <property type="entry name" value="Jacalin-like_lectin_dom_sf"/>
</dbReference>
<keyword evidence="3" id="KW-1185">Reference proteome</keyword>
<dbReference type="PANTHER" id="PTHR21054:SF2">
    <property type="entry name" value="MIP04191P"/>
    <property type="match status" value="1"/>
</dbReference>
<dbReference type="AlphaFoldDB" id="A0A5C3EUG3"/>
<evidence type="ECO:0000313" key="3">
    <source>
        <dbReference type="Proteomes" id="UP000323386"/>
    </source>
</evidence>
<name>A0A5C3EUG3_9BASI</name>
<feature type="region of interest" description="Disordered" evidence="1">
    <location>
        <begin position="123"/>
        <end position="150"/>
    </location>
</feature>
<organism evidence="2 3">
    <name type="scientific">Pseudozyma flocculosa</name>
    <dbReference type="NCBI Taxonomy" id="84751"/>
    <lineage>
        <taxon>Eukaryota</taxon>
        <taxon>Fungi</taxon>
        <taxon>Dikarya</taxon>
        <taxon>Basidiomycota</taxon>
        <taxon>Ustilaginomycotina</taxon>
        <taxon>Ustilaginomycetes</taxon>
        <taxon>Ustilaginales</taxon>
        <taxon>Ustilaginaceae</taxon>
        <taxon>Pseudozyma</taxon>
    </lineage>
</organism>
<gene>
    <name evidence="2" type="ORF">PSFLO_00588</name>
</gene>
<dbReference type="OrthoDB" id="74460at2759"/>
<reference evidence="2 3" key="1">
    <citation type="submission" date="2018-03" db="EMBL/GenBank/DDBJ databases">
        <authorList>
            <person name="Guldener U."/>
        </authorList>
    </citation>
    <scope>NUCLEOTIDE SEQUENCE [LARGE SCALE GENOMIC DNA]</scope>
    <source>
        <strain evidence="2 3">DAOM196992</strain>
    </source>
</reference>
<dbReference type="GO" id="GO:0005737">
    <property type="term" value="C:cytoplasm"/>
    <property type="evidence" value="ECO:0007669"/>
    <property type="project" value="TreeGrafter"/>
</dbReference>
<evidence type="ECO:0000256" key="1">
    <source>
        <dbReference type="SAM" id="MobiDB-lite"/>
    </source>
</evidence>
<accession>A0A5C3EUG3</accession>
<dbReference type="Pfam" id="PF12044">
    <property type="entry name" value="Metallopep"/>
    <property type="match status" value="2"/>
</dbReference>
<dbReference type="PANTHER" id="PTHR21054">
    <property type="entry name" value="ZINC METALLOPROTEINASE-RELATED"/>
    <property type="match status" value="1"/>
</dbReference>
<protein>
    <recommendedName>
        <fullName evidence="4">Jacalin-type lectin domain-containing protein</fullName>
    </recommendedName>
</protein>
<dbReference type="InterPro" id="IPR053002">
    <property type="entry name" value="Metalloproteinase_M10B"/>
</dbReference>
<evidence type="ECO:0000313" key="2">
    <source>
        <dbReference type="EMBL" id="SPO35117.1"/>
    </source>
</evidence>